<keyword evidence="10" id="KW-0805">Transcription regulation</keyword>
<proteinExistence type="inferred from homology"/>
<dbReference type="Pfam" id="PF07984">
    <property type="entry name" value="NTP_transf_7"/>
    <property type="match status" value="2"/>
</dbReference>
<evidence type="ECO:0000256" key="14">
    <source>
        <dbReference type="ARBA" id="ARBA00047933"/>
    </source>
</evidence>
<keyword evidence="7" id="KW-0255">Endonuclease</keyword>
<comment type="similarity">
    <text evidence="2">Belongs to the TENT family.</text>
</comment>
<dbReference type="GO" id="GO:0004519">
    <property type="term" value="F:endonuclease activity"/>
    <property type="evidence" value="ECO:0007669"/>
    <property type="project" value="UniProtKB-KW"/>
</dbReference>
<feature type="compositionally biased region" description="Basic and acidic residues" evidence="16">
    <location>
        <begin position="1"/>
        <end position="13"/>
    </location>
</feature>
<keyword evidence="6" id="KW-0540">Nuclease</keyword>
<dbReference type="Gene3D" id="3.30.420.10">
    <property type="entry name" value="Ribonuclease H-like superfamily/Ribonuclease H"/>
    <property type="match status" value="1"/>
</dbReference>
<dbReference type="Pfam" id="PF00078">
    <property type="entry name" value="RVT_1"/>
    <property type="match status" value="1"/>
</dbReference>
<dbReference type="Gene3D" id="3.10.20.370">
    <property type="match status" value="1"/>
</dbReference>
<comment type="caution">
    <text evidence="15">Lacks conserved residue(s) required for the propagation of feature annotation.</text>
</comment>
<comment type="subcellular location">
    <subcellularLocation>
        <location evidence="1 15">Nucleus</location>
    </subcellularLocation>
</comment>
<evidence type="ECO:0000256" key="2">
    <source>
        <dbReference type="ARBA" id="ARBA00007631"/>
    </source>
</evidence>
<dbReference type="Pfam" id="PF17917">
    <property type="entry name" value="RT_RNaseH"/>
    <property type="match status" value="1"/>
</dbReference>
<dbReference type="InterPro" id="IPR012337">
    <property type="entry name" value="RNaseH-like_sf"/>
</dbReference>
<dbReference type="InterPro" id="IPR018186">
    <property type="entry name" value="TF_T-box_CS"/>
</dbReference>
<dbReference type="GO" id="GO:0005634">
    <property type="term" value="C:nucleus"/>
    <property type="evidence" value="ECO:0007669"/>
    <property type="project" value="UniProtKB-SubCell"/>
</dbReference>
<dbReference type="FunFam" id="3.30.70.270:FF:000020">
    <property type="entry name" value="Transposon Tf2-6 polyprotein-like Protein"/>
    <property type="match status" value="1"/>
</dbReference>
<evidence type="ECO:0000256" key="10">
    <source>
        <dbReference type="ARBA" id="ARBA00023015"/>
    </source>
</evidence>
<sequence>MKVEKAKDEKIEASDCDLDTSTGTVVDEGEDSEYQIKETIQSASKPAEDKTDPDTQIQVELQGSDLWSRFHEIGTEMIITKAGRRMFPSIRVKVRNLDPFKQYYIAMDIKLVDSKRYRYVYHSSQWMVAGNTDHSCITPRLYIHPDSPCSGETWMRQVISFDRVKLTNNEMDDKGHIILQSMHKYKPRVHVVVYEPSLDVSQISALPTEGVCTFSFPETQFTTVTAYQNQQITKLKIDRNPFAKGFRDPGRNRGVLDGVLDSYPWRNPFGLNLKPFTLEMQELGQKGSRDSQPKAAMKANHLSHKLPVSVLLLVDEMICAVKGAITNDSAEKEKRQVPRQRNPTRYWITTIQGKPLGKGLVQWKTPELTLRIGCLHKEMLSLLVLEESAVDAVLGCPGWLNTNRTSVPAALEKLRGAHIFSKLDLRSAYNLIRIRRGDEWKTAFITPTGHCEYLVMPYGLSNTPSVFQSFMNEIFRDMLHRFVVVYIDDILIYSPNLSDHVDHVKQVLHRLRHYHLYLKLERCEFHQSTTQFLGYVISPEGIQMDCAKVEAIKSWPQPDNVKDLQRFLGFANFYCCFISGYSDLTAPLTSPLRKKPKNLSWTSGTIKAFWKLKATFCMAPTLVHADPTRPFIVEMDASALGVGAVLSQRRGATPVLHLCAYFSKKLSPVEQNYDIRNRELLAIKLALEEWRHWLEGANHPFEVITDHKNLQHLREAKCLNPRQAQWALFFTQFNFCVTYRPGNKNTKADTLSRIHSPDAMPEEPEPILPPDLCPITWLKVDNIRAATEEEPALPGGPDDHFSKACKLILLKGLSTALETAEALFSNVFRHFGILEDIVSDRGPQFISRVWRGFFKLLGVSYKRHLSTTSNSQNPNSTMAKTKELSKDTRNKIVDLHQAGKTESAIVLQNMMELKDDRRFHNLTQDQVETLDQVLTEVIPIHGRGNFPTLKIKPKDIIHIVRDRLVSKNIKVRDVRLNGSTASHVLVKENGTSYKDLDIIFGVELSKQEDFQIIKEVVLGCLLDFLPQGVNKDKITALTMKEAYVQKMVKVFNEYDRWSLISLSNNSGKNVELKFVSSLRRQFEFSVDSFQIILDNMLESYLEAERREAAQLKEEELKASMIPSTVLESVILHEQITSAGTESCNETDVNMSDKTTDMNNLHDVCHSEGDVNEQQRKIESYLRNHFIGEEKSKYDYLMTLRRVVNESTVCLMGHERRQTLNMITILALKVLGEQNIIPNTNNVTCYYQPAPYMADHNFSNYYIANGQSPIIYHPYPLHIHMQTGLV</sequence>
<evidence type="ECO:0000259" key="17">
    <source>
        <dbReference type="PROSITE" id="PS50252"/>
    </source>
</evidence>
<dbReference type="InterPro" id="IPR036960">
    <property type="entry name" value="T-box_sf"/>
</dbReference>
<dbReference type="PANTHER" id="PTHR12974">
    <property type="entry name" value="PRION-LIKE- Q/N-RICH -DOMAIN-BEARING PROTEIN PROTEIN 44"/>
    <property type="match status" value="1"/>
</dbReference>
<dbReference type="PRINTS" id="PR00937">
    <property type="entry name" value="TBOX"/>
</dbReference>
<protein>
    <recommendedName>
        <fullName evidence="21">Reverse transcriptase</fullName>
    </recommendedName>
</protein>
<keyword evidence="5" id="KW-0548">Nucleotidyltransferase</keyword>
<dbReference type="InterPro" id="IPR043128">
    <property type="entry name" value="Rev_trsase/Diguanyl_cyclase"/>
</dbReference>
<dbReference type="EMBL" id="JAUCMX010000009">
    <property type="protein sequence ID" value="KAK3534923.1"/>
    <property type="molecule type" value="Genomic_DNA"/>
</dbReference>
<accession>A0AAE0QX15</accession>
<evidence type="ECO:0000256" key="7">
    <source>
        <dbReference type="ARBA" id="ARBA00022759"/>
    </source>
</evidence>
<dbReference type="InterPro" id="IPR008967">
    <property type="entry name" value="p53-like_TF_DNA-bd_sf"/>
</dbReference>
<comment type="caution">
    <text evidence="19">The sequence shown here is derived from an EMBL/GenBank/DDBJ whole genome shotgun (WGS) entry which is preliminary data.</text>
</comment>
<comment type="catalytic activity">
    <reaction evidence="14">
        <text>RNA(n) + ATP = RNA(n)-3'-adenine ribonucleotide + diphosphate</text>
        <dbReference type="Rhea" id="RHEA:11332"/>
        <dbReference type="Rhea" id="RHEA-COMP:14527"/>
        <dbReference type="Rhea" id="RHEA-COMP:17347"/>
        <dbReference type="ChEBI" id="CHEBI:30616"/>
        <dbReference type="ChEBI" id="CHEBI:33019"/>
        <dbReference type="ChEBI" id="CHEBI:140395"/>
        <dbReference type="ChEBI" id="CHEBI:173115"/>
        <dbReference type="EC" id="2.7.7.19"/>
    </reaction>
    <physiologicalReaction direction="left-to-right" evidence="14">
        <dbReference type="Rhea" id="RHEA:11333"/>
    </physiologicalReaction>
</comment>
<feature type="region of interest" description="Disordered" evidence="16">
    <location>
        <begin position="1"/>
        <end position="33"/>
    </location>
</feature>
<dbReference type="Gene3D" id="3.30.70.270">
    <property type="match status" value="2"/>
</dbReference>
<feature type="domain" description="T-box" evidence="17">
    <location>
        <begin position="61"/>
        <end position="248"/>
    </location>
</feature>
<dbReference type="GO" id="GO:0003964">
    <property type="term" value="F:RNA-directed DNA polymerase activity"/>
    <property type="evidence" value="ECO:0007669"/>
    <property type="project" value="UniProtKB-KW"/>
</dbReference>
<keyword evidence="13 15" id="KW-0539">Nucleus</keyword>
<dbReference type="Gene3D" id="1.10.10.10">
    <property type="entry name" value="Winged helix-like DNA-binding domain superfamily/Winged helix DNA-binding domain"/>
    <property type="match status" value="1"/>
</dbReference>
<dbReference type="SUPFAM" id="SSF49417">
    <property type="entry name" value="p53-like transcription factors"/>
    <property type="match status" value="1"/>
</dbReference>
<evidence type="ECO:0000256" key="4">
    <source>
        <dbReference type="ARBA" id="ARBA00022679"/>
    </source>
</evidence>
<keyword evidence="9" id="KW-0695">RNA-directed DNA polymerase</keyword>
<dbReference type="SUPFAM" id="SSF53098">
    <property type="entry name" value="Ribonuclease H-like"/>
    <property type="match status" value="1"/>
</dbReference>
<dbReference type="GO" id="GO:1990837">
    <property type="term" value="F:sequence-specific double-stranded DNA binding"/>
    <property type="evidence" value="ECO:0007669"/>
    <property type="project" value="UniProtKB-ARBA"/>
</dbReference>
<dbReference type="PROSITE" id="PS50252">
    <property type="entry name" value="TBOX_3"/>
    <property type="match status" value="1"/>
</dbReference>
<dbReference type="Proteomes" id="UP001274896">
    <property type="component" value="Unassembled WGS sequence"/>
</dbReference>
<dbReference type="InterPro" id="IPR036388">
    <property type="entry name" value="WH-like_DNA-bd_sf"/>
</dbReference>
<dbReference type="GO" id="GO:0009653">
    <property type="term" value="P:anatomical structure morphogenesis"/>
    <property type="evidence" value="ECO:0007669"/>
    <property type="project" value="UniProtKB-ARBA"/>
</dbReference>
<name>A0AAE0QX15_9TELE</name>
<dbReference type="InterPro" id="IPR036397">
    <property type="entry name" value="RNaseH_sf"/>
</dbReference>
<dbReference type="InterPro" id="IPR000477">
    <property type="entry name" value="RT_dom"/>
</dbReference>
<keyword evidence="8" id="KW-0378">Hydrolase</keyword>
<dbReference type="Gene3D" id="2.60.40.820">
    <property type="entry name" value="Transcription factor, T-box"/>
    <property type="match status" value="1"/>
</dbReference>
<dbReference type="InterPro" id="IPR041373">
    <property type="entry name" value="RT_RNaseH"/>
</dbReference>
<evidence type="ECO:0000256" key="1">
    <source>
        <dbReference type="ARBA" id="ARBA00004123"/>
    </source>
</evidence>
<dbReference type="CDD" id="cd01647">
    <property type="entry name" value="RT_LTR"/>
    <property type="match status" value="1"/>
</dbReference>
<dbReference type="SMART" id="SM00425">
    <property type="entry name" value="TBOX"/>
    <property type="match status" value="1"/>
</dbReference>
<keyword evidence="11 15" id="KW-0238">DNA-binding</keyword>
<evidence type="ECO:0000256" key="6">
    <source>
        <dbReference type="ARBA" id="ARBA00022722"/>
    </source>
</evidence>
<dbReference type="CDD" id="cd09274">
    <property type="entry name" value="RNase_HI_RT_Ty3"/>
    <property type="match status" value="1"/>
</dbReference>
<keyword evidence="20" id="KW-1185">Reference proteome</keyword>
<dbReference type="FunFam" id="2.60.40.820:FF:000001">
    <property type="entry name" value="T-box transcription factor TBX18"/>
    <property type="match status" value="1"/>
</dbReference>
<dbReference type="GO" id="GO:0048255">
    <property type="term" value="P:mRNA stabilization"/>
    <property type="evidence" value="ECO:0007669"/>
    <property type="project" value="TreeGrafter"/>
</dbReference>
<feature type="region of interest" description="Disordered" evidence="16">
    <location>
        <begin position="866"/>
        <end position="885"/>
    </location>
</feature>
<evidence type="ECO:0000259" key="18">
    <source>
        <dbReference type="PROSITE" id="PS50878"/>
    </source>
</evidence>
<keyword evidence="12" id="KW-0804">Transcription</keyword>
<evidence type="ECO:0000256" key="3">
    <source>
        <dbReference type="ARBA" id="ARBA00010879"/>
    </source>
</evidence>
<evidence type="ECO:0000256" key="12">
    <source>
        <dbReference type="ARBA" id="ARBA00023163"/>
    </source>
</evidence>
<feature type="domain" description="Reverse transcriptase" evidence="18">
    <location>
        <begin position="318"/>
        <end position="537"/>
    </location>
</feature>
<evidence type="ECO:0000313" key="19">
    <source>
        <dbReference type="EMBL" id="KAK3534923.1"/>
    </source>
</evidence>
<dbReference type="Pfam" id="PF00907">
    <property type="entry name" value="T-box"/>
    <property type="match status" value="1"/>
</dbReference>
<organism evidence="19 20">
    <name type="scientific">Hemibagrus guttatus</name>
    <dbReference type="NCBI Taxonomy" id="175788"/>
    <lineage>
        <taxon>Eukaryota</taxon>
        <taxon>Metazoa</taxon>
        <taxon>Chordata</taxon>
        <taxon>Craniata</taxon>
        <taxon>Vertebrata</taxon>
        <taxon>Euteleostomi</taxon>
        <taxon>Actinopterygii</taxon>
        <taxon>Neopterygii</taxon>
        <taxon>Teleostei</taxon>
        <taxon>Ostariophysi</taxon>
        <taxon>Siluriformes</taxon>
        <taxon>Bagridae</taxon>
        <taxon>Hemibagrus</taxon>
    </lineage>
</organism>
<dbReference type="Gene3D" id="3.10.10.10">
    <property type="entry name" value="HIV Type 1 Reverse Transcriptase, subunit A, domain 1"/>
    <property type="match status" value="1"/>
</dbReference>
<dbReference type="PROSITE" id="PS50878">
    <property type="entry name" value="RT_POL"/>
    <property type="match status" value="1"/>
</dbReference>
<dbReference type="PROSITE" id="PS01283">
    <property type="entry name" value="TBOX_1"/>
    <property type="match status" value="1"/>
</dbReference>
<gene>
    <name evidence="19" type="ORF">QTP70_002007</name>
</gene>
<dbReference type="SUPFAM" id="SSF56672">
    <property type="entry name" value="DNA/RNA polymerases"/>
    <property type="match status" value="1"/>
</dbReference>
<dbReference type="GO" id="GO:0016787">
    <property type="term" value="F:hydrolase activity"/>
    <property type="evidence" value="ECO:0007669"/>
    <property type="project" value="UniProtKB-KW"/>
</dbReference>
<dbReference type="GO" id="GO:0003700">
    <property type="term" value="F:DNA-binding transcription factor activity"/>
    <property type="evidence" value="ECO:0007669"/>
    <property type="project" value="InterPro"/>
</dbReference>
<dbReference type="InterPro" id="IPR043502">
    <property type="entry name" value="DNA/RNA_pol_sf"/>
</dbReference>
<dbReference type="GO" id="GO:0060429">
    <property type="term" value="P:epithelium development"/>
    <property type="evidence" value="ECO:0007669"/>
    <property type="project" value="UniProtKB-ARBA"/>
</dbReference>
<dbReference type="GO" id="GO:1990817">
    <property type="term" value="F:poly(A) RNA polymerase activity"/>
    <property type="evidence" value="ECO:0007669"/>
    <property type="project" value="UniProtKB-EC"/>
</dbReference>
<evidence type="ECO:0008006" key="21">
    <source>
        <dbReference type="Google" id="ProtNLM"/>
    </source>
</evidence>
<evidence type="ECO:0000313" key="20">
    <source>
        <dbReference type="Proteomes" id="UP001274896"/>
    </source>
</evidence>
<evidence type="ECO:0000256" key="9">
    <source>
        <dbReference type="ARBA" id="ARBA00022918"/>
    </source>
</evidence>
<evidence type="ECO:0000256" key="8">
    <source>
        <dbReference type="ARBA" id="ARBA00022801"/>
    </source>
</evidence>
<comment type="similarity">
    <text evidence="3">Belongs to the beta type-B retroviral polymerase family. HERV class-II K(HML-2) pol subfamily.</text>
</comment>
<evidence type="ECO:0000256" key="5">
    <source>
        <dbReference type="ARBA" id="ARBA00022695"/>
    </source>
</evidence>
<dbReference type="SMART" id="SM01153">
    <property type="entry name" value="DUF1693"/>
    <property type="match status" value="1"/>
</dbReference>
<feature type="compositionally biased region" description="Low complexity" evidence="16">
    <location>
        <begin position="866"/>
        <end position="877"/>
    </location>
</feature>
<evidence type="ECO:0000256" key="15">
    <source>
        <dbReference type="PROSITE-ProRule" id="PRU00201"/>
    </source>
</evidence>
<reference evidence="19" key="1">
    <citation type="submission" date="2023-06" db="EMBL/GenBank/DDBJ databases">
        <title>Male Hemibagrus guttatus genome.</title>
        <authorList>
            <person name="Bian C."/>
        </authorList>
    </citation>
    <scope>NUCLEOTIDE SEQUENCE</scope>
    <source>
        <strain evidence="19">Male_cb2023</strain>
        <tissue evidence="19">Muscle</tissue>
    </source>
</reference>
<keyword evidence="4" id="KW-0808">Transferase</keyword>
<dbReference type="PROSITE" id="PS01264">
    <property type="entry name" value="TBOX_2"/>
    <property type="match status" value="1"/>
</dbReference>
<evidence type="ECO:0000256" key="16">
    <source>
        <dbReference type="SAM" id="MobiDB-lite"/>
    </source>
</evidence>
<dbReference type="PANTHER" id="PTHR12974:SF30">
    <property type="entry name" value="TERMINAL NUCLEOTIDYLTRANSFERASE 5D"/>
    <property type="match status" value="1"/>
</dbReference>
<evidence type="ECO:0000256" key="11">
    <source>
        <dbReference type="ARBA" id="ARBA00023125"/>
    </source>
</evidence>
<evidence type="ECO:0000256" key="13">
    <source>
        <dbReference type="ARBA" id="ARBA00023242"/>
    </source>
</evidence>
<dbReference type="GO" id="GO:0003723">
    <property type="term" value="F:RNA binding"/>
    <property type="evidence" value="ECO:0007669"/>
    <property type="project" value="TreeGrafter"/>
</dbReference>
<dbReference type="InterPro" id="IPR012937">
    <property type="entry name" value="TET5"/>
</dbReference>
<dbReference type="GO" id="GO:0045893">
    <property type="term" value="P:positive regulation of DNA-templated transcription"/>
    <property type="evidence" value="ECO:0007669"/>
    <property type="project" value="InterPro"/>
</dbReference>
<dbReference type="InterPro" id="IPR046360">
    <property type="entry name" value="T-box_DNA-bd"/>
</dbReference>